<comment type="similarity">
    <text evidence="7">Belongs to the RecR family.</text>
</comment>
<dbReference type="InterPro" id="IPR034137">
    <property type="entry name" value="TOPRIM_RecR"/>
</dbReference>
<dbReference type="eggNOG" id="COG0353">
    <property type="taxonomic scope" value="Bacteria"/>
</dbReference>
<dbReference type="PANTHER" id="PTHR30446">
    <property type="entry name" value="RECOMBINATION PROTEIN RECR"/>
    <property type="match status" value="1"/>
</dbReference>
<keyword evidence="4 7" id="KW-0862">Zinc</keyword>
<dbReference type="AlphaFoldDB" id="A0A0T5XCT1"/>
<dbReference type="RefSeq" id="WP_057940952.1">
    <property type="nucleotide sequence ID" value="NZ_ACJX03000001.1"/>
</dbReference>
<evidence type="ECO:0000256" key="6">
    <source>
        <dbReference type="ARBA" id="ARBA00023204"/>
    </source>
</evidence>
<proteinExistence type="inferred from homology"/>
<evidence type="ECO:0000256" key="1">
    <source>
        <dbReference type="ARBA" id="ARBA00022723"/>
    </source>
</evidence>
<sequence>MALAKALEDLIRLFERFPGIGEKSARRMVLFLLQQPKSFSESLAECIAKCNSLLHPCSRCGNITDEDPCSICCDPFRDKSTICIVESVEDLITIEQAGIYNGLYFVLGSLYSPLDDEEIAPQVLERLVKRVSEEEVKEVILAFSPKVEGELTMNLISKIMEPLPVTVSRLSYGLPVGGSVSFADRTTLHAALEARTYIKRGEGRQ</sequence>
<evidence type="ECO:0000256" key="3">
    <source>
        <dbReference type="ARBA" id="ARBA00022771"/>
    </source>
</evidence>
<evidence type="ECO:0000256" key="7">
    <source>
        <dbReference type="HAMAP-Rule" id="MF_00017"/>
    </source>
</evidence>
<keyword evidence="10" id="KW-1185">Reference proteome</keyword>
<accession>A0A0T5XCT1</accession>
<keyword evidence="3 7" id="KW-0863">Zinc-finger</keyword>
<evidence type="ECO:0000256" key="5">
    <source>
        <dbReference type="ARBA" id="ARBA00023172"/>
    </source>
</evidence>
<dbReference type="GO" id="GO:0006281">
    <property type="term" value="P:DNA repair"/>
    <property type="evidence" value="ECO:0007669"/>
    <property type="project" value="UniProtKB-UniRule"/>
</dbReference>
<dbReference type="GO" id="GO:0008270">
    <property type="term" value="F:zinc ion binding"/>
    <property type="evidence" value="ECO:0007669"/>
    <property type="project" value="UniProtKB-KW"/>
</dbReference>
<dbReference type="Pfam" id="PF21176">
    <property type="entry name" value="RecR_HhH"/>
    <property type="match status" value="1"/>
</dbReference>
<dbReference type="Gene3D" id="1.10.8.420">
    <property type="entry name" value="RecR Domain 1"/>
    <property type="match status" value="1"/>
</dbReference>
<dbReference type="InterPro" id="IPR023627">
    <property type="entry name" value="Rcmb_RecR"/>
</dbReference>
<feature type="domain" description="Toprim" evidence="8">
    <location>
        <begin position="80"/>
        <end position="175"/>
    </location>
</feature>
<reference evidence="10" key="1">
    <citation type="submission" date="2012-09" db="EMBL/GenBank/DDBJ databases">
        <authorList>
            <person name="Weinstock G."/>
            <person name="Sodergren E."/>
            <person name="Clifton S."/>
            <person name="Fulton L."/>
            <person name="Fulton B."/>
            <person name="Courtney L."/>
            <person name="Fronick C."/>
            <person name="Harrison M."/>
            <person name="Strong C."/>
            <person name="Farmer C."/>
            <person name="Delehaunty K."/>
            <person name="Markovic C."/>
            <person name="Hall O."/>
            <person name="Minx P."/>
            <person name="Tomlinson C."/>
            <person name="Mitreva M."/>
            <person name="Nelson J."/>
            <person name="Hou S."/>
            <person name="Wollam A."/>
            <person name="Pepin K.H."/>
            <person name="Johnson M."/>
            <person name="Bhonagiri V."/>
            <person name="Nash W.E."/>
            <person name="Suruliraj S."/>
            <person name="Warren W."/>
            <person name="Chinwalla A."/>
            <person name="Mardis E.R."/>
            <person name="Wilson R.K."/>
        </authorList>
    </citation>
    <scope>NUCLEOTIDE SEQUENCE [LARGE SCALE GENOMIC DNA]</scope>
    <source>
        <strain evidence="10">OS1</strain>
    </source>
</reference>
<organism evidence="9 10">
    <name type="scientific">Acetomicrobium hydrogeniformans ATCC BAA-1850</name>
    <dbReference type="NCBI Taxonomy" id="592015"/>
    <lineage>
        <taxon>Bacteria</taxon>
        <taxon>Thermotogati</taxon>
        <taxon>Synergistota</taxon>
        <taxon>Synergistia</taxon>
        <taxon>Synergistales</taxon>
        <taxon>Acetomicrobiaceae</taxon>
        <taxon>Acetomicrobium</taxon>
    </lineage>
</organism>
<evidence type="ECO:0000313" key="9">
    <source>
        <dbReference type="EMBL" id="KRT36172.1"/>
    </source>
</evidence>
<dbReference type="HAMAP" id="MF_00017">
    <property type="entry name" value="RecR"/>
    <property type="match status" value="1"/>
</dbReference>
<dbReference type="InterPro" id="IPR000093">
    <property type="entry name" value="DNA_Rcmb_RecR"/>
</dbReference>
<dbReference type="Proteomes" id="UP000005273">
    <property type="component" value="Unassembled WGS sequence"/>
</dbReference>
<dbReference type="SUPFAM" id="SSF111304">
    <property type="entry name" value="Recombination protein RecR"/>
    <property type="match status" value="1"/>
</dbReference>
<dbReference type="EMBL" id="ACJX03000001">
    <property type="protein sequence ID" value="KRT36172.1"/>
    <property type="molecule type" value="Genomic_DNA"/>
</dbReference>
<dbReference type="Pfam" id="PF02132">
    <property type="entry name" value="RecR_ZnF"/>
    <property type="match status" value="1"/>
</dbReference>
<keyword evidence="2 7" id="KW-0227">DNA damage</keyword>
<keyword evidence="5 7" id="KW-0233">DNA recombination</keyword>
<dbReference type="Gene3D" id="3.40.1360.10">
    <property type="match status" value="1"/>
</dbReference>
<dbReference type="NCBIfam" id="TIGR00615">
    <property type="entry name" value="recR"/>
    <property type="match status" value="1"/>
</dbReference>
<dbReference type="PANTHER" id="PTHR30446:SF0">
    <property type="entry name" value="RECOMBINATION PROTEIN RECR"/>
    <property type="match status" value="1"/>
</dbReference>
<protein>
    <recommendedName>
        <fullName evidence="7">Recombination protein RecR</fullName>
    </recommendedName>
</protein>
<evidence type="ECO:0000256" key="2">
    <source>
        <dbReference type="ARBA" id="ARBA00022763"/>
    </source>
</evidence>
<dbReference type="STRING" id="592015.HMPREF1705_03438"/>
<dbReference type="InterPro" id="IPR015967">
    <property type="entry name" value="Rcmb_RecR_Znf"/>
</dbReference>
<comment type="function">
    <text evidence="7">May play a role in DNA repair. It seems to be involved in an RecBC-independent recombinational process of DNA repair. It may act with RecF and RecO.</text>
</comment>
<dbReference type="SMART" id="SM00493">
    <property type="entry name" value="TOPRIM"/>
    <property type="match status" value="1"/>
</dbReference>
<dbReference type="CDD" id="cd01025">
    <property type="entry name" value="TOPRIM_recR"/>
    <property type="match status" value="1"/>
</dbReference>
<dbReference type="Pfam" id="PF13662">
    <property type="entry name" value="Toprim_4"/>
    <property type="match status" value="1"/>
</dbReference>
<dbReference type="Pfam" id="PF21175">
    <property type="entry name" value="RecR_C"/>
    <property type="match status" value="1"/>
</dbReference>
<dbReference type="GO" id="GO:0003677">
    <property type="term" value="F:DNA binding"/>
    <property type="evidence" value="ECO:0007669"/>
    <property type="project" value="UniProtKB-UniRule"/>
</dbReference>
<comment type="caution">
    <text evidence="9">The sequence shown here is derived from an EMBL/GenBank/DDBJ whole genome shotgun (WGS) entry which is preliminary data.</text>
</comment>
<dbReference type="GO" id="GO:0006310">
    <property type="term" value="P:DNA recombination"/>
    <property type="evidence" value="ECO:0007669"/>
    <property type="project" value="UniProtKB-UniRule"/>
</dbReference>
<gene>
    <name evidence="7" type="primary">recR</name>
    <name evidence="9" type="ORF">HMPREF1705_03438</name>
</gene>
<dbReference type="Gene3D" id="3.30.60.80">
    <property type="match status" value="1"/>
</dbReference>
<dbReference type="PROSITE" id="PS01300">
    <property type="entry name" value="RECR"/>
    <property type="match status" value="1"/>
</dbReference>
<dbReference type="PROSITE" id="PS50880">
    <property type="entry name" value="TOPRIM"/>
    <property type="match status" value="1"/>
</dbReference>
<evidence type="ECO:0000256" key="4">
    <source>
        <dbReference type="ARBA" id="ARBA00022833"/>
    </source>
</evidence>
<keyword evidence="1 7" id="KW-0479">Metal-binding</keyword>
<keyword evidence="6 7" id="KW-0234">DNA repair</keyword>
<evidence type="ECO:0000259" key="8">
    <source>
        <dbReference type="PROSITE" id="PS50880"/>
    </source>
</evidence>
<evidence type="ECO:0000313" key="10">
    <source>
        <dbReference type="Proteomes" id="UP000005273"/>
    </source>
</evidence>
<name>A0A0T5XCT1_9BACT</name>
<feature type="zinc finger region" description="C4-type" evidence="7">
    <location>
        <begin position="57"/>
        <end position="72"/>
    </location>
</feature>
<dbReference type="InterPro" id="IPR006171">
    <property type="entry name" value="TOPRIM_dom"/>
</dbReference>
<dbReference type="OrthoDB" id="9802672at2"/>